<reference evidence="1" key="1">
    <citation type="submission" date="2014-09" db="EMBL/GenBank/DDBJ databases">
        <title>Genome sequence of the luminous mushroom Mycena chlorophos for searching fungal bioluminescence genes.</title>
        <authorList>
            <person name="Tanaka Y."/>
            <person name="Kasuga D."/>
            <person name="Oba Y."/>
            <person name="Hase S."/>
            <person name="Sato K."/>
            <person name="Oba Y."/>
            <person name="Sakakibara Y."/>
        </authorList>
    </citation>
    <scope>NUCLEOTIDE SEQUENCE</scope>
</reference>
<proteinExistence type="predicted"/>
<accession>A0ABQ0MDG7</accession>
<keyword evidence="2" id="KW-1185">Reference proteome</keyword>
<gene>
    <name evidence="1" type="ORF">MCHLO_17374</name>
</gene>
<sequence>MRASELVEVRVGNLAVARIQGSPKRVVEGVEGVFEGVKGGIEGIVDGSVECRVEGPVKGVVEGVEGAVDGVNGVVELAYAAEHLPYTDCAVDLLKDASITLREDAIITIFWVFYGLPPDTALAQSI</sequence>
<protein>
    <submittedName>
        <fullName evidence="1">Uncharacterized protein</fullName>
    </submittedName>
</protein>
<evidence type="ECO:0000313" key="1">
    <source>
        <dbReference type="EMBL" id="GAT61345.1"/>
    </source>
</evidence>
<name>A0ABQ0MDG7_MYCCL</name>
<dbReference type="Proteomes" id="UP000815677">
    <property type="component" value="Unassembled WGS sequence"/>
</dbReference>
<evidence type="ECO:0000313" key="2">
    <source>
        <dbReference type="Proteomes" id="UP000815677"/>
    </source>
</evidence>
<dbReference type="EMBL" id="DF850021">
    <property type="protein sequence ID" value="GAT61345.1"/>
    <property type="molecule type" value="Genomic_DNA"/>
</dbReference>
<organism evidence="1 2">
    <name type="scientific">Mycena chlorophos</name>
    <name type="common">Agaric fungus</name>
    <name type="synonym">Agaricus chlorophos</name>
    <dbReference type="NCBI Taxonomy" id="658473"/>
    <lineage>
        <taxon>Eukaryota</taxon>
        <taxon>Fungi</taxon>
        <taxon>Dikarya</taxon>
        <taxon>Basidiomycota</taxon>
        <taxon>Agaricomycotina</taxon>
        <taxon>Agaricomycetes</taxon>
        <taxon>Agaricomycetidae</taxon>
        <taxon>Agaricales</taxon>
        <taxon>Marasmiineae</taxon>
        <taxon>Mycenaceae</taxon>
        <taxon>Mycena</taxon>
    </lineage>
</organism>